<dbReference type="HOGENOM" id="CLU_089580_1_0_9"/>
<dbReference type="InterPro" id="IPR051094">
    <property type="entry name" value="Diverse_Catalytic_Enzymes"/>
</dbReference>
<dbReference type="GO" id="GO:0046872">
    <property type="term" value="F:metal ion binding"/>
    <property type="evidence" value="ECO:0007669"/>
    <property type="project" value="UniProtKB-KW"/>
</dbReference>
<keyword evidence="3" id="KW-0547">Nucleotide-binding</keyword>
<evidence type="ECO:0000256" key="3">
    <source>
        <dbReference type="ARBA" id="ARBA00022741"/>
    </source>
</evidence>
<reference evidence="9 10" key="1">
    <citation type="journal article" date="2014" name="Genome Announc.">
        <title>Draft genome sequences of the altered schaedler flora, a defined bacterial community from gnotobiotic mice.</title>
        <authorList>
            <person name="Wannemuehler M.J."/>
            <person name="Overstreet A.M."/>
            <person name="Ward D.V."/>
            <person name="Phillips G.J."/>
        </authorList>
    </citation>
    <scope>NUCLEOTIDE SEQUENCE [LARGE SCALE GENOMIC DNA]</scope>
    <source>
        <strain evidence="9 10">ASF492</strain>
    </source>
</reference>
<protein>
    <recommendedName>
        <fullName evidence="1">bis(5'-nucleosyl)-tetraphosphatase (symmetrical)</fullName>
        <ecNumber evidence="1">3.6.1.41</ecNumber>
    </recommendedName>
</protein>
<dbReference type="InterPro" id="IPR006674">
    <property type="entry name" value="HD_domain"/>
</dbReference>
<keyword evidence="5" id="KW-0408">Iron</keyword>
<dbReference type="Proteomes" id="UP000012589">
    <property type="component" value="Unassembled WGS sequence"/>
</dbReference>
<evidence type="ECO:0000256" key="4">
    <source>
        <dbReference type="ARBA" id="ARBA00022801"/>
    </source>
</evidence>
<dbReference type="NCBIfam" id="TIGR00488">
    <property type="entry name" value="bis(5'-nucleosyl)-tetraphosphatase (symmetrical) YqeK"/>
    <property type="match status" value="1"/>
</dbReference>
<keyword evidence="7" id="KW-0812">Transmembrane</keyword>
<proteinExistence type="predicted"/>
<comment type="catalytic activity">
    <reaction evidence="6">
        <text>P(1),P(4)-bis(5'-adenosyl) tetraphosphate + H2O = 2 ADP + 2 H(+)</text>
        <dbReference type="Rhea" id="RHEA:24252"/>
        <dbReference type="ChEBI" id="CHEBI:15377"/>
        <dbReference type="ChEBI" id="CHEBI:15378"/>
        <dbReference type="ChEBI" id="CHEBI:58141"/>
        <dbReference type="ChEBI" id="CHEBI:456216"/>
        <dbReference type="EC" id="3.6.1.41"/>
    </reaction>
</comment>
<dbReference type="AlphaFoldDB" id="N2BFE5"/>
<keyword evidence="7" id="KW-0472">Membrane</keyword>
<dbReference type="PATRIC" id="fig|1235802.3.peg.507"/>
<accession>N2BFE5</accession>
<sequence length="193" mass="22394">MKELEKYKKKLKKHLDKERYQHTLGVMYTCAALAMAYHYDLHKAMLAGLLHDCAKHMPNEKKLEICEKHQIQITDIERENPFLLHAKVGAWIAKKKYHVEDAEVLHAIQVHTTGAPAMNTLDMILFIADYIEPGRDKAANLPQIRELAFQNPERTVERILYDTLHHLNEKSGSIDPATEVAYAYYENRKDETL</sequence>
<dbReference type="InterPro" id="IPR006675">
    <property type="entry name" value="HDIG_dom"/>
</dbReference>
<keyword evidence="2" id="KW-0479">Metal-binding</keyword>
<dbReference type="CDD" id="cd00077">
    <property type="entry name" value="HDc"/>
    <property type="match status" value="1"/>
</dbReference>
<dbReference type="Pfam" id="PF01966">
    <property type="entry name" value="HD"/>
    <property type="match status" value="1"/>
</dbReference>
<dbReference type="PROSITE" id="PS51831">
    <property type="entry name" value="HD"/>
    <property type="match status" value="1"/>
</dbReference>
<gene>
    <name evidence="9" type="ORF">C823_00483</name>
</gene>
<dbReference type="InterPro" id="IPR005249">
    <property type="entry name" value="YqeK"/>
</dbReference>
<comment type="caution">
    <text evidence="9">The sequence shown here is derived from an EMBL/GenBank/DDBJ whole genome shotgun (WGS) entry which is preliminary data.</text>
</comment>
<dbReference type="SMART" id="SM00471">
    <property type="entry name" value="HDc"/>
    <property type="match status" value="1"/>
</dbReference>
<dbReference type="PANTHER" id="PTHR35795:SF1">
    <property type="entry name" value="BIS(5'-NUCLEOSYL)-TETRAPHOSPHATASE, SYMMETRICAL"/>
    <property type="match status" value="1"/>
</dbReference>
<dbReference type="GO" id="GO:0000166">
    <property type="term" value="F:nucleotide binding"/>
    <property type="evidence" value="ECO:0007669"/>
    <property type="project" value="UniProtKB-KW"/>
</dbReference>
<dbReference type="EC" id="3.6.1.41" evidence="1"/>
<keyword evidence="7" id="KW-1133">Transmembrane helix</keyword>
<dbReference type="STRING" id="1235802.C823_00483"/>
<keyword evidence="10" id="KW-1185">Reference proteome</keyword>
<evidence type="ECO:0000256" key="2">
    <source>
        <dbReference type="ARBA" id="ARBA00022723"/>
    </source>
</evidence>
<evidence type="ECO:0000313" key="9">
    <source>
        <dbReference type="EMBL" id="EMZ37140.1"/>
    </source>
</evidence>
<dbReference type="InterPro" id="IPR003607">
    <property type="entry name" value="HD/PDEase_dom"/>
</dbReference>
<dbReference type="PANTHER" id="PTHR35795">
    <property type="entry name" value="SLR1885 PROTEIN"/>
    <property type="match status" value="1"/>
</dbReference>
<organism evidence="9 10">
    <name type="scientific">Eubacterium plexicaudatum ASF492</name>
    <dbReference type="NCBI Taxonomy" id="1235802"/>
    <lineage>
        <taxon>Bacteria</taxon>
        <taxon>Bacillati</taxon>
        <taxon>Bacillota</taxon>
        <taxon>Clostridia</taxon>
        <taxon>Eubacteriales</taxon>
        <taxon>Eubacteriaceae</taxon>
        <taxon>Eubacterium</taxon>
    </lineage>
</organism>
<dbReference type="EMBL" id="AQFT01000014">
    <property type="protein sequence ID" value="EMZ37140.1"/>
    <property type="molecule type" value="Genomic_DNA"/>
</dbReference>
<dbReference type="NCBIfam" id="TIGR00277">
    <property type="entry name" value="HDIG"/>
    <property type="match status" value="1"/>
</dbReference>
<dbReference type="SUPFAM" id="SSF109604">
    <property type="entry name" value="HD-domain/PDEase-like"/>
    <property type="match status" value="1"/>
</dbReference>
<evidence type="ECO:0000256" key="6">
    <source>
        <dbReference type="ARBA" id="ARBA00049417"/>
    </source>
</evidence>
<feature type="transmembrane region" description="Helical" evidence="7">
    <location>
        <begin position="20"/>
        <end position="39"/>
    </location>
</feature>
<evidence type="ECO:0000313" key="10">
    <source>
        <dbReference type="Proteomes" id="UP000012589"/>
    </source>
</evidence>
<evidence type="ECO:0000256" key="5">
    <source>
        <dbReference type="ARBA" id="ARBA00023004"/>
    </source>
</evidence>
<dbReference type="eggNOG" id="COG1713">
    <property type="taxonomic scope" value="Bacteria"/>
</dbReference>
<evidence type="ECO:0000256" key="1">
    <source>
        <dbReference type="ARBA" id="ARBA00012506"/>
    </source>
</evidence>
<dbReference type="OrthoDB" id="5295945at2"/>
<dbReference type="Gene3D" id="1.10.3210.10">
    <property type="entry name" value="Hypothetical protein af1432"/>
    <property type="match status" value="1"/>
</dbReference>
<evidence type="ECO:0000256" key="7">
    <source>
        <dbReference type="SAM" id="Phobius"/>
    </source>
</evidence>
<evidence type="ECO:0000259" key="8">
    <source>
        <dbReference type="PROSITE" id="PS51831"/>
    </source>
</evidence>
<name>N2BFE5_9FIRM</name>
<keyword evidence="4" id="KW-0378">Hydrolase</keyword>
<dbReference type="GO" id="GO:0008803">
    <property type="term" value="F:bis(5'-nucleosyl)-tetraphosphatase (symmetrical) activity"/>
    <property type="evidence" value="ECO:0007669"/>
    <property type="project" value="UniProtKB-EC"/>
</dbReference>
<feature type="domain" description="HD" evidence="8">
    <location>
        <begin position="19"/>
        <end position="134"/>
    </location>
</feature>